<evidence type="ECO:0008006" key="3">
    <source>
        <dbReference type="Google" id="ProtNLM"/>
    </source>
</evidence>
<comment type="caution">
    <text evidence="1">The sequence shown here is derived from an EMBL/GenBank/DDBJ whole genome shotgun (WGS) entry which is preliminary data.</text>
</comment>
<dbReference type="EMBL" id="BAABHS010000020">
    <property type="protein sequence ID" value="GAA4978508.1"/>
    <property type="molecule type" value="Genomic_DNA"/>
</dbReference>
<sequence length="471" mass="51262">MDVVPIGPLVQWAAVGLWTVDSEGEGLAAVDHEPGWLRRALRRMRRVVGRKQVEPAAPNPWIAAGRTVPASGPDTAAFVVGDVPAAEATPLLPYDPDSPGVTPDNPFVRAIIHASSTAFVEHHATVAVNESHGRERYHHLCLVDFEGMDLLSAKEQAITLLHGEMILPGSGYTDLRLGNPDDFPAKKTETVYAKTTHEGRIVLNPYFFGSGRRSTLLEALQWDHQQRHILGGGAYGGTPVLLHEKMHALLFHAAPPEVKQVAPPEKALSKAAAPRTDTVIMNAANAVEGRAARWIKSQAESGSKTVHGQLLFSAEMNVPDALEPIGRYAHKETERWPEGARLTVGYGSAAPEEAKEIWEYAVPMDAHRWAALDLQVWNLYRSLDALYSETDPGTGRKLEAWEDLRHRAAMIAVASGFGHPWRPGRAAPELNPVVHGVNLLPQAERDALSILPTWVGLGRGGGRTDPDVDII</sequence>
<accession>A0ABP9HUA6</accession>
<reference evidence="2" key="1">
    <citation type="journal article" date="2019" name="Int. J. Syst. Evol. Microbiol.">
        <title>The Global Catalogue of Microorganisms (GCM) 10K type strain sequencing project: providing services to taxonomists for standard genome sequencing and annotation.</title>
        <authorList>
            <consortium name="The Broad Institute Genomics Platform"/>
            <consortium name="The Broad Institute Genome Sequencing Center for Infectious Disease"/>
            <person name="Wu L."/>
            <person name="Ma J."/>
        </authorList>
    </citation>
    <scope>NUCLEOTIDE SEQUENCE [LARGE SCALE GENOMIC DNA]</scope>
    <source>
        <strain evidence="2">JCM 17986</strain>
    </source>
</reference>
<evidence type="ECO:0000313" key="2">
    <source>
        <dbReference type="Proteomes" id="UP001500466"/>
    </source>
</evidence>
<gene>
    <name evidence="1" type="ORF">GCM10023205_53240</name>
</gene>
<organism evidence="1 2">
    <name type="scientific">Yinghuangia aomiensis</name>
    <dbReference type="NCBI Taxonomy" id="676205"/>
    <lineage>
        <taxon>Bacteria</taxon>
        <taxon>Bacillati</taxon>
        <taxon>Actinomycetota</taxon>
        <taxon>Actinomycetes</taxon>
        <taxon>Kitasatosporales</taxon>
        <taxon>Streptomycetaceae</taxon>
        <taxon>Yinghuangia</taxon>
    </lineage>
</organism>
<dbReference type="Proteomes" id="UP001500466">
    <property type="component" value="Unassembled WGS sequence"/>
</dbReference>
<name>A0ABP9HUA6_9ACTN</name>
<proteinExistence type="predicted"/>
<evidence type="ECO:0000313" key="1">
    <source>
        <dbReference type="EMBL" id="GAA4978508.1"/>
    </source>
</evidence>
<protein>
    <recommendedName>
        <fullName evidence="3">Phage portal protein</fullName>
    </recommendedName>
</protein>
<keyword evidence="2" id="KW-1185">Reference proteome</keyword>